<dbReference type="eggNOG" id="COG4221">
    <property type="taxonomic scope" value="Bacteria"/>
</dbReference>
<dbReference type="PANTHER" id="PTHR44196:SF1">
    <property type="entry name" value="DEHYDROGENASE_REDUCTASE SDR FAMILY MEMBER 7B"/>
    <property type="match status" value="1"/>
</dbReference>
<proteinExistence type="inferred from homology"/>
<dbReference type="Gene3D" id="3.40.50.720">
    <property type="entry name" value="NAD(P)-binding Rossmann-like Domain"/>
    <property type="match status" value="1"/>
</dbReference>
<protein>
    <submittedName>
        <fullName evidence="4">Alcohol dehydrogenase</fullName>
    </submittedName>
    <submittedName>
        <fullName evidence="5">Short-chain dehydrogenase/reductase SDR</fullName>
    </submittedName>
</protein>
<dbReference type="OrthoDB" id="7191281at2"/>
<evidence type="ECO:0000313" key="6">
    <source>
        <dbReference type="Proteomes" id="UP000024329"/>
    </source>
</evidence>
<comment type="similarity">
    <text evidence="1 3">Belongs to the short-chain dehydrogenases/reductases (SDR) family.</text>
</comment>
<keyword evidence="2" id="KW-0560">Oxidoreductase</keyword>
<dbReference type="InterPro" id="IPR036291">
    <property type="entry name" value="NAD(P)-bd_dom_sf"/>
</dbReference>
<dbReference type="Proteomes" id="UP000024329">
    <property type="component" value="Unassembled WGS sequence"/>
</dbReference>
<keyword evidence="7" id="KW-1185">Reference proteome</keyword>
<dbReference type="Pfam" id="PF00106">
    <property type="entry name" value="adh_short"/>
    <property type="match status" value="1"/>
</dbReference>
<dbReference type="PANTHER" id="PTHR44196">
    <property type="entry name" value="DEHYDROGENASE/REDUCTASE SDR FAMILY MEMBER 7B"/>
    <property type="match status" value="1"/>
</dbReference>
<reference evidence="5 6" key="1">
    <citation type="submission" date="2014-03" db="EMBL/GenBank/DDBJ databases">
        <title>Whole genome sequence of Novosphingobium resinovorum KF1.</title>
        <authorList>
            <person name="Gan H.M."/>
            <person name="Gan H.Y."/>
            <person name="Chew T.H."/>
            <person name="Savka M.A."/>
        </authorList>
    </citation>
    <scope>NUCLEOTIDE SEQUENCE [LARGE SCALE GENOMIC DNA]</scope>
    <source>
        <strain evidence="5 6">KF1</strain>
    </source>
</reference>
<dbReference type="EMBL" id="JFYZ01000012">
    <property type="protein sequence ID" value="EZP81531.1"/>
    <property type="molecule type" value="Genomic_DNA"/>
</dbReference>
<gene>
    <name evidence="4" type="ORF">BES08_10515</name>
    <name evidence="5" type="ORF">BV97_02749</name>
</gene>
<evidence type="ECO:0000313" key="4">
    <source>
        <dbReference type="EMBL" id="AOR77134.1"/>
    </source>
</evidence>
<organism evidence="5 6">
    <name type="scientific">Novosphingobium resinovorum</name>
    <dbReference type="NCBI Taxonomy" id="158500"/>
    <lineage>
        <taxon>Bacteria</taxon>
        <taxon>Pseudomonadati</taxon>
        <taxon>Pseudomonadota</taxon>
        <taxon>Alphaproteobacteria</taxon>
        <taxon>Sphingomonadales</taxon>
        <taxon>Sphingomonadaceae</taxon>
        <taxon>Novosphingobium</taxon>
    </lineage>
</organism>
<dbReference type="PRINTS" id="PR00081">
    <property type="entry name" value="GDHRDH"/>
</dbReference>
<dbReference type="InterPro" id="IPR002347">
    <property type="entry name" value="SDR_fam"/>
</dbReference>
<evidence type="ECO:0000256" key="3">
    <source>
        <dbReference type="RuleBase" id="RU000363"/>
    </source>
</evidence>
<dbReference type="AlphaFoldDB" id="A0A031JUU1"/>
<reference evidence="7" key="3">
    <citation type="journal article" date="2017" name="J. Biotechnol.">
        <title>Complete genome sequence of Novosphingobium resinovorum SA1, a versatile xenobiotic-degrading bacterium capable of utilizing sulfanilic acid.</title>
        <authorList>
            <person name="Hegedus B."/>
            <person name="Kos P.B."/>
            <person name="Balint B."/>
            <person name="Maroti G."/>
            <person name="Gan H.M."/>
            <person name="Perei K."/>
            <person name="Rakhely G."/>
        </authorList>
    </citation>
    <scope>NUCLEOTIDE SEQUENCE [LARGE SCALE GENOMIC DNA]</scope>
    <source>
        <strain evidence="7">SA1</strain>
    </source>
</reference>
<sequence length="266" mass="27446">MDLSEAGHAFVTGGASGIGLGIVDAMARKGLKVTIADIDAEHLAAVLADRGGAVRGVVLDTRDREGWARAKAEAEGVFGPVDVLVNNAGIAPNGREFADMDPASFDRIVAINLTGIANGVFTFAADMRARCKGHVVNTSSQAGLTASVPGVGAYAVAKFGVTALTEALRQEMAPHGVGVSLLCPGYVATNLAENTRKVGGEIRQYAGAMPPSGVTAEHIAMMVLAGIEADEPCIVTHARVWRSVEPRFTAIRAACERRDAVQGAAA</sequence>
<dbReference type="GO" id="GO:0016020">
    <property type="term" value="C:membrane"/>
    <property type="evidence" value="ECO:0007669"/>
    <property type="project" value="TreeGrafter"/>
</dbReference>
<dbReference type="PRINTS" id="PR00080">
    <property type="entry name" value="SDRFAMILY"/>
</dbReference>
<dbReference type="GO" id="GO:0016491">
    <property type="term" value="F:oxidoreductase activity"/>
    <property type="evidence" value="ECO:0007669"/>
    <property type="project" value="UniProtKB-KW"/>
</dbReference>
<dbReference type="SUPFAM" id="SSF51735">
    <property type="entry name" value="NAD(P)-binding Rossmann-fold domains"/>
    <property type="match status" value="1"/>
</dbReference>
<evidence type="ECO:0000256" key="1">
    <source>
        <dbReference type="ARBA" id="ARBA00006484"/>
    </source>
</evidence>
<evidence type="ECO:0000313" key="5">
    <source>
        <dbReference type="EMBL" id="EZP81531.1"/>
    </source>
</evidence>
<dbReference type="EMBL" id="CP017075">
    <property type="protein sequence ID" value="AOR77134.1"/>
    <property type="molecule type" value="Genomic_DNA"/>
</dbReference>
<name>A0A031JUU1_9SPHN</name>
<dbReference type="STRING" id="158500.BES08_10515"/>
<dbReference type="RefSeq" id="WP_008831318.1">
    <property type="nucleotide sequence ID" value="NZ_CP017075.1"/>
</dbReference>
<reference evidence="4" key="2">
    <citation type="submission" date="2016-08" db="EMBL/GenBank/DDBJ databases">
        <authorList>
            <person name="Seilhamer J.J."/>
        </authorList>
    </citation>
    <scope>NUCLEOTIDE SEQUENCE [LARGE SCALE GENOMIC DNA]</scope>
    <source>
        <strain evidence="4">SA1</strain>
    </source>
</reference>
<dbReference type="Proteomes" id="UP000094626">
    <property type="component" value="Chromosome"/>
</dbReference>
<accession>A0A031JUU1</accession>
<dbReference type="PATRIC" id="fig|158500.4.peg.2812"/>
<evidence type="ECO:0000313" key="7">
    <source>
        <dbReference type="Proteomes" id="UP000094626"/>
    </source>
</evidence>
<evidence type="ECO:0000256" key="2">
    <source>
        <dbReference type="ARBA" id="ARBA00023002"/>
    </source>
</evidence>
<dbReference type="CDD" id="cd05233">
    <property type="entry name" value="SDR_c"/>
    <property type="match status" value="1"/>
</dbReference>
<dbReference type="KEGG" id="nre:BES08_10515"/>